<dbReference type="Gene3D" id="3.80.10.10">
    <property type="entry name" value="Ribonuclease Inhibitor"/>
    <property type="match status" value="1"/>
</dbReference>
<accession>A0ABR3ABQ5</accession>
<dbReference type="Proteomes" id="UP001437256">
    <property type="component" value="Unassembled WGS sequence"/>
</dbReference>
<keyword evidence="3" id="KW-1185">Reference proteome</keyword>
<dbReference type="SUPFAM" id="SSF52047">
    <property type="entry name" value="RNI-like"/>
    <property type="match status" value="1"/>
</dbReference>
<dbReference type="InterPro" id="IPR032675">
    <property type="entry name" value="LRR_dom_sf"/>
</dbReference>
<proteinExistence type="predicted"/>
<comment type="caution">
    <text evidence="2">The sequence shown here is derived from an EMBL/GenBank/DDBJ whole genome shotgun (WGS) entry which is preliminary data.</text>
</comment>
<name>A0ABR3ABQ5_9AGAR</name>
<dbReference type="EMBL" id="JBBXMP010000009">
    <property type="protein sequence ID" value="KAL0070002.1"/>
    <property type="molecule type" value="Genomic_DNA"/>
</dbReference>
<evidence type="ECO:0000313" key="2">
    <source>
        <dbReference type="EMBL" id="KAL0070002.1"/>
    </source>
</evidence>
<evidence type="ECO:0000313" key="3">
    <source>
        <dbReference type="Proteomes" id="UP001437256"/>
    </source>
</evidence>
<protein>
    <submittedName>
        <fullName evidence="2">Uncharacterized protein</fullName>
    </submittedName>
</protein>
<evidence type="ECO:0000256" key="1">
    <source>
        <dbReference type="SAM" id="MobiDB-lite"/>
    </source>
</evidence>
<organism evidence="2 3">
    <name type="scientific">Marasmius tenuissimus</name>
    <dbReference type="NCBI Taxonomy" id="585030"/>
    <lineage>
        <taxon>Eukaryota</taxon>
        <taxon>Fungi</taxon>
        <taxon>Dikarya</taxon>
        <taxon>Basidiomycota</taxon>
        <taxon>Agaricomycotina</taxon>
        <taxon>Agaricomycetes</taxon>
        <taxon>Agaricomycetidae</taxon>
        <taxon>Agaricales</taxon>
        <taxon>Marasmiineae</taxon>
        <taxon>Marasmiaceae</taxon>
        <taxon>Marasmius</taxon>
    </lineage>
</organism>
<gene>
    <name evidence="2" type="ORF">AAF712_002899</name>
</gene>
<reference evidence="2 3" key="1">
    <citation type="submission" date="2024-05" db="EMBL/GenBank/DDBJ databases">
        <title>A draft genome resource for the thread blight pathogen Marasmius tenuissimus strain MS-2.</title>
        <authorList>
            <person name="Yulfo-Soto G.E."/>
            <person name="Baruah I.K."/>
            <person name="Amoako-Attah I."/>
            <person name="Bukari Y."/>
            <person name="Meinhardt L.W."/>
            <person name="Bailey B.A."/>
            <person name="Cohen S.P."/>
        </authorList>
    </citation>
    <scope>NUCLEOTIDE SEQUENCE [LARGE SCALE GENOMIC DNA]</scope>
    <source>
        <strain evidence="2 3">MS-2</strain>
    </source>
</reference>
<feature type="region of interest" description="Disordered" evidence="1">
    <location>
        <begin position="200"/>
        <end position="225"/>
    </location>
</feature>
<sequence>MGDSRSPPTLPREGNNESTIYVKLMNLLVGYSRRWRSLSLGYGIKSSRQQALEHLEADDVPLLETIHTGDVSLFIDLPPFHHGVPINGMPQVLQPHPSPASNFLCKLSSLRSLHLQQGSMPSLNIPLDWARLTELSFSFRPTIFASIASPIAVLQRIAQTCRSLVILTFRSHMSPGDSLTDPVIWSSLRELQLTFDGPFGVYPNQPDPDPDSDSDTDQPNSDHDGPIPFLAHVKDIYSSIITPQLLRLTLHLAEAHWRGQVVLADNDLPFQTLVKGAPRLTHLRIIGYHILGAEALSRCLQAAPSLTTLKLEPEQAPRHWGEYGRWRLDRVIAPPADWAPKLLSSLNELGSCPQLEVLDCGWCRTEDITSILEFVQDESRLPRLKHLRADMGDLLAQQVHIMTSPSLLDSLNSLRAMHDISVDLKWVEAFEPTPEPQWRMNPYSGWGGESNW</sequence>